<organism evidence="1 2">
    <name type="scientific">Xylaria bambusicola</name>
    <dbReference type="NCBI Taxonomy" id="326684"/>
    <lineage>
        <taxon>Eukaryota</taxon>
        <taxon>Fungi</taxon>
        <taxon>Dikarya</taxon>
        <taxon>Ascomycota</taxon>
        <taxon>Pezizomycotina</taxon>
        <taxon>Sordariomycetes</taxon>
        <taxon>Xylariomycetidae</taxon>
        <taxon>Xylariales</taxon>
        <taxon>Xylariaceae</taxon>
        <taxon>Xylaria</taxon>
    </lineage>
</organism>
<dbReference type="Proteomes" id="UP001305414">
    <property type="component" value="Unassembled WGS sequence"/>
</dbReference>
<gene>
    <name evidence="1" type="ORF">RRF57_008605</name>
</gene>
<accession>A0AAN7UPP0</accession>
<name>A0AAN7UPP0_9PEZI</name>
<comment type="caution">
    <text evidence="1">The sequence shown here is derived from an EMBL/GenBank/DDBJ whole genome shotgun (WGS) entry which is preliminary data.</text>
</comment>
<evidence type="ECO:0000313" key="2">
    <source>
        <dbReference type="Proteomes" id="UP001305414"/>
    </source>
</evidence>
<protein>
    <submittedName>
        <fullName evidence="1">Uncharacterized protein</fullName>
    </submittedName>
</protein>
<proteinExistence type="predicted"/>
<reference evidence="1 2" key="1">
    <citation type="submission" date="2023-10" db="EMBL/GenBank/DDBJ databases">
        <title>Draft genome sequence of Xylaria bambusicola isolate GMP-LS, the root and basal stem rot pathogen of sugarcane in Indonesia.</title>
        <authorList>
            <person name="Selvaraj P."/>
            <person name="Muralishankar V."/>
            <person name="Muruganantham S."/>
            <person name="Sp S."/>
            <person name="Haryani S."/>
            <person name="Lau K.J.X."/>
            <person name="Naqvi N.I."/>
        </authorList>
    </citation>
    <scope>NUCLEOTIDE SEQUENCE [LARGE SCALE GENOMIC DNA]</scope>
    <source>
        <strain evidence="1">GMP-LS</strain>
    </source>
</reference>
<dbReference type="AlphaFoldDB" id="A0AAN7UPP0"/>
<sequence length="109" mass="11977">METKVSIKSRAAYSSAETGIRSLISVGLDSSSSIVVYLIVISLRNPKECAINSLRKVIYVRNKWLKWASLFHLLHLGDYIDHSVESSGLELSNGHGIAEANMGMLCEVP</sequence>
<keyword evidence="2" id="KW-1185">Reference proteome</keyword>
<evidence type="ECO:0000313" key="1">
    <source>
        <dbReference type="EMBL" id="KAK5632892.1"/>
    </source>
</evidence>
<dbReference type="EMBL" id="JAWHQM010000027">
    <property type="protein sequence ID" value="KAK5632892.1"/>
    <property type="molecule type" value="Genomic_DNA"/>
</dbReference>